<dbReference type="EMBL" id="MU277197">
    <property type="protein sequence ID" value="KAI0064936.1"/>
    <property type="molecule type" value="Genomic_DNA"/>
</dbReference>
<comment type="caution">
    <text evidence="1">The sequence shown here is derived from an EMBL/GenBank/DDBJ whole genome shotgun (WGS) entry which is preliminary data.</text>
</comment>
<organism evidence="1 2">
    <name type="scientific">Artomyces pyxidatus</name>
    <dbReference type="NCBI Taxonomy" id="48021"/>
    <lineage>
        <taxon>Eukaryota</taxon>
        <taxon>Fungi</taxon>
        <taxon>Dikarya</taxon>
        <taxon>Basidiomycota</taxon>
        <taxon>Agaricomycotina</taxon>
        <taxon>Agaricomycetes</taxon>
        <taxon>Russulales</taxon>
        <taxon>Auriscalpiaceae</taxon>
        <taxon>Artomyces</taxon>
    </lineage>
</organism>
<name>A0ACB8T9S4_9AGAM</name>
<proteinExistence type="predicted"/>
<reference evidence="1" key="1">
    <citation type="submission" date="2021-03" db="EMBL/GenBank/DDBJ databases">
        <authorList>
            <consortium name="DOE Joint Genome Institute"/>
            <person name="Ahrendt S."/>
            <person name="Looney B.P."/>
            <person name="Miyauchi S."/>
            <person name="Morin E."/>
            <person name="Drula E."/>
            <person name="Courty P.E."/>
            <person name="Chicoki N."/>
            <person name="Fauchery L."/>
            <person name="Kohler A."/>
            <person name="Kuo A."/>
            <person name="Labutti K."/>
            <person name="Pangilinan J."/>
            <person name="Lipzen A."/>
            <person name="Riley R."/>
            <person name="Andreopoulos W."/>
            <person name="He G."/>
            <person name="Johnson J."/>
            <person name="Barry K.W."/>
            <person name="Grigoriev I.V."/>
            <person name="Nagy L."/>
            <person name="Hibbett D."/>
            <person name="Henrissat B."/>
            <person name="Matheny P.B."/>
            <person name="Labbe J."/>
            <person name="Martin F."/>
        </authorList>
    </citation>
    <scope>NUCLEOTIDE SEQUENCE</scope>
    <source>
        <strain evidence="1">HHB10654</strain>
    </source>
</reference>
<protein>
    <submittedName>
        <fullName evidence="1">Uncharacterized protein</fullName>
    </submittedName>
</protein>
<evidence type="ECO:0000313" key="2">
    <source>
        <dbReference type="Proteomes" id="UP000814140"/>
    </source>
</evidence>
<reference evidence="1" key="2">
    <citation type="journal article" date="2022" name="New Phytol.">
        <title>Evolutionary transition to the ectomycorrhizal habit in the genomes of a hyperdiverse lineage of mushroom-forming fungi.</title>
        <authorList>
            <person name="Looney B."/>
            <person name="Miyauchi S."/>
            <person name="Morin E."/>
            <person name="Drula E."/>
            <person name="Courty P.E."/>
            <person name="Kohler A."/>
            <person name="Kuo A."/>
            <person name="LaButti K."/>
            <person name="Pangilinan J."/>
            <person name="Lipzen A."/>
            <person name="Riley R."/>
            <person name="Andreopoulos W."/>
            <person name="He G."/>
            <person name="Johnson J."/>
            <person name="Nolan M."/>
            <person name="Tritt A."/>
            <person name="Barry K.W."/>
            <person name="Grigoriev I.V."/>
            <person name="Nagy L.G."/>
            <person name="Hibbett D."/>
            <person name="Henrissat B."/>
            <person name="Matheny P.B."/>
            <person name="Labbe J."/>
            <person name="Martin F.M."/>
        </authorList>
    </citation>
    <scope>NUCLEOTIDE SEQUENCE</scope>
    <source>
        <strain evidence="1">HHB10654</strain>
    </source>
</reference>
<sequence length="637" mass="69445">MSAATATPPTSATMPNFPPSSPSKQDLALKPNPHPYAIKTTSTALLSRSTSSGHVTPSHYFYVPPARTASRSPTKSKSEYRGHRYSTSLTGELPSPLPVPASPTHSQRSQSEDGASVGSSPTRRTKRAETLPSGYPEALEALTDGLGILGAEDLPSNPKLWTPSQLSVYLMTALRVRSGETMSVPALVARDITNWVRKEGIGGRTFLRWGDEDLEGYGINTLWRNALLNASRNLRQNVLRGRIWGTPTSPTSPTSEQPPASHPFSSEMYASSSSSLDLSLSDSGGPAISPLRRGNAIRVRKSRANGRVKGMVDKWERESAGSGSAYGSESEHEVDDERRESITRSPEKVEGELLLAEQRPSAEAEERELSMEELLASVSAPEIKEGSWGARAWEEMDLGVTVKRIGESQSWDTVVKRPDTSRNGTGNAKKFDTGKRGSSSRVKTGPKDERRVVTAIFAPPVEEPEPRPVAEDVVDPIVDSAQELAAEERVRELERRLEQDVRGTRELLEEFRHRLEEVETRVAEMEERERQQATAALSEQSEKAAADERLVEEKATTTDDFNDSYSKLVATNGEYPVAAAPSSLVSRAFAYASPAEHEDGPTNMSDLPSYVLLVGLGVCAVVFKVVLKRVAGRNLKA</sequence>
<accession>A0ACB8T9S4</accession>
<gene>
    <name evidence="1" type="ORF">BV25DRAFT_1822709</name>
</gene>
<keyword evidence="2" id="KW-1185">Reference proteome</keyword>
<dbReference type="Proteomes" id="UP000814140">
    <property type="component" value="Unassembled WGS sequence"/>
</dbReference>
<evidence type="ECO:0000313" key="1">
    <source>
        <dbReference type="EMBL" id="KAI0064936.1"/>
    </source>
</evidence>